<sequence length="349" mass="39216">MKRLATMCREMCAPDQSCVQYWLLPERAPEWYRKLVLGTGSADVHAQPAPKNSLPLLGHIAMKVPKLEDAKLYWVDGLGCVENYDASTRQLWAHLGCTELRLTEAADGQRWPGEIRIWVNDMRTVADMLNMLGNTLDSKLVAEMREAKTGGEYAMLLHDPPRLNKVQASEAPSGWGKTIWELPTNAPGNTKPKNALAISDAVVFLPKRQQIQGAARFYEHFFGSAITKKYQVYEAQALMDICMVHFSPGPKLHQTLTYKADVTYVVPSNLASVCIYVKDHAHFHLIYAKCKSADLLSPECAKRSWEEVEATNEFIITGVMDPQDHSMVIALPHVIRTKSHRECPLRESA</sequence>
<gene>
    <name evidence="1" type="ORF">EVOR1521_LOCUS21500</name>
</gene>
<evidence type="ECO:0000313" key="1">
    <source>
        <dbReference type="EMBL" id="CAJ1397495.1"/>
    </source>
</evidence>
<dbReference type="EMBL" id="CAUJNA010003267">
    <property type="protein sequence ID" value="CAJ1397495.1"/>
    <property type="molecule type" value="Genomic_DNA"/>
</dbReference>
<organism evidence="1 2">
    <name type="scientific">Effrenium voratum</name>
    <dbReference type="NCBI Taxonomy" id="2562239"/>
    <lineage>
        <taxon>Eukaryota</taxon>
        <taxon>Sar</taxon>
        <taxon>Alveolata</taxon>
        <taxon>Dinophyceae</taxon>
        <taxon>Suessiales</taxon>
        <taxon>Symbiodiniaceae</taxon>
        <taxon>Effrenium</taxon>
    </lineage>
</organism>
<accession>A0AA36J0R7</accession>
<evidence type="ECO:0000313" key="2">
    <source>
        <dbReference type="Proteomes" id="UP001178507"/>
    </source>
</evidence>
<dbReference type="InterPro" id="IPR029068">
    <property type="entry name" value="Glyas_Bleomycin-R_OHBP_Dase"/>
</dbReference>
<comment type="caution">
    <text evidence="1">The sequence shown here is derived from an EMBL/GenBank/DDBJ whole genome shotgun (WGS) entry which is preliminary data.</text>
</comment>
<name>A0AA36J0R7_9DINO</name>
<dbReference type="PANTHER" id="PTHR40280">
    <property type="entry name" value="BLR6907 PROTEIN"/>
    <property type="match status" value="1"/>
</dbReference>
<dbReference type="PANTHER" id="PTHR40280:SF1">
    <property type="entry name" value="VOC DOMAIN-CONTAINING PROTEIN"/>
    <property type="match status" value="1"/>
</dbReference>
<protein>
    <submittedName>
        <fullName evidence="1">Uncharacterized protein</fullName>
    </submittedName>
</protein>
<dbReference type="AlphaFoldDB" id="A0AA36J0R7"/>
<proteinExistence type="predicted"/>
<reference evidence="1" key="1">
    <citation type="submission" date="2023-08" db="EMBL/GenBank/DDBJ databases">
        <authorList>
            <person name="Chen Y."/>
            <person name="Shah S."/>
            <person name="Dougan E. K."/>
            <person name="Thang M."/>
            <person name="Chan C."/>
        </authorList>
    </citation>
    <scope>NUCLEOTIDE SEQUENCE</scope>
</reference>
<dbReference type="Proteomes" id="UP001178507">
    <property type="component" value="Unassembled WGS sequence"/>
</dbReference>
<keyword evidence="2" id="KW-1185">Reference proteome</keyword>
<dbReference type="SUPFAM" id="SSF54593">
    <property type="entry name" value="Glyoxalase/Bleomycin resistance protein/Dihydroxybiphenyl dioxygenase"/>
    <property type="match status" value="1"/>
</dbReference>